<evidence type="ECO:0000313" key="3">
    <source>
        <dbReference type="Proteomes" id="UP000006502"/>
    </source>
</evidence>
<name>I7BJG2_MYCHA</name>
<dbReference type="AlphaFoldDB" id="I7BJG2"/>
<dbReference type="STRING" id="1212765.MHLP_02015"/>
<evidence type="ECO:0000313" key="2">
    <source>
        <dbReference type="EMBL" id="AFO51983.1"/>
    </source>
</evidence>
<dbReference type="KEGG" id="mhl:MHLP_02015"/>
<protein>
    <submittedName>
        <fullName evidence="2">Uncharacterized protein</fullName>
    </submittedName>
</protein>
<proteinExistence type="predicted"/>
<feature type="region of interest" description="Disordered" evidence="1">
    <location>
        <begin position="75"/>
        <end position="97"/>
    </location>
</feature>
<evidence type="ECO:0000256" key="1">
    <source>
        <dbReference type="SAM" id="MobiDB-lite"/>
    </source>
</evidence>
<sequence>MFSSKIIALIFSGLGGTFGTGYGVYRTSWYSDSSSVSQKNEKESEAYDLQVRSGQDLTQESKAVDESFVAISASESETLGVSDPQETEDNNDYEDDEEEDVIETVSVSGRLFLVKEKDDYFPDQMIYKLKTELDGGISVTPNFELSFSSTKDQSKIQSTLDDLNSLLSMSFEDTQDILASLNSRKKELTSCFGSEVFAQLKERISIL</sequence>
<organism evidence="2 3">
    <name type="scientific">Mycoplasma haematolamae (strain Purdue)</name>
    <dbReference type="NCBI Taxonomy" id="1212765"/>
    <lineage>
        <taxon>Bacteria</taxon>
        <taxon>Bacillati</taxon>
        <taxon>Mycoplasmatota</taxon>
        <taxon>Mollicutes</taxon>
        <taxon>Mycoplasmataceae</taxon>
        <taxon>Mycoplasma</taxon>
    </lineage>
</organism>
<reference evidence="2 3" key="1">
    <citation type="journal article" date="2012" name="J. Bacteriol.">
        <title>Genome Sequence of "Candidatus Mycoplasma haemolamae" Strain Purdue, a Red Blood Cell Pathogen of Alpacas (Vicugna pacos) and Llamas (Lama glama).</title>
        <authorList>
            <person name="Guimaraes A.M."/>
            <person name="Toth B."/>
            <person name="Santos A.P."/>
            <person name="do Nascimento N.C."/>
            <person name="Kritchevsky J.E."/>
            <person name="Messick J.B."/>
        </authorList>
    </citation>
    <scope>NUCLEOTIDE SEQUENCE [LARGE SCALE GENOMIC DNA]</scope>
    <source>
        <strain evidence="2 3">Purdue</strain>
    </source>
</reference>
<dbReference type="HOGENOM" id="CLU_105040_0_0_14"/>
<dbReference type="PATRIC" id="fig|1212765.3.peg.452"/>
<dbReference type="Proteomes" id="UP000006502">
    <property type="component" value="Chromosome"/>
</dbReference>
<accession>I7BJG2</accession>
<reference evidence="3" key="2">
    <citation type="submission" date="2012-07" db="EMBL/GenBank/DDBJ databases">
        <title>Complete genome sequence of 'Candidatus Mycoplasma haemolamae'.</title>
        <authorList>
            <person name="Guimaraes A.M.S."/>
            <person name="Toth B."/>
            <person name="Santos A.P."/>
            <person name="Nascimento N.C."/>
            <person name="Sojka J.E."/>
            <person name="Messick J.B."/>
        </authorList>
    </citation>
    <scope>NUCLEOTIDE SEQUENCE [LARGE SCALE GENOMIC DNA]</scope>
    <source>
        <strain evidence="3">Purdue</strain>
    </source>
</reference>
<keyword evidence="3" id="KW-1185">Reference proteome</keyword>
<feature type="compositionally biased region" description="Acidic residues" evidence="1">
    <location>
        <begin position="85"/>
        <end position="97"/>
    </location>
</feature>
<gene>
    <name evidence="2" type="ordered locus">MHLP_02015</name>
</gene>
<dbReference type="EMBL" id="CP003731">
    <property type="protein sequence ID" value="AFO51983.1"/>
    <property type="molecule type" value="Genomic_DNA"/>
</dbReference>